<dbReference type="SMART" id="SM00935">
    <property type="entry name" value="OmpH"/>
    <property type="match status" value="1"/>
</dbReference>
<protein>
    <submittedName>
        <fullName evidence="5">Membrane protein</fullName>
    </submittedName>
    <submittedName>
        <fullName evidence="6">Periplasmic chaperone</fullName>
    </submittedName>
</protein>
<feature type="chain" id="PRO_5036291213" evidence="4">
    <location>
        <begin position="21"/>
        <end position="170"/>
    </location>
</feature>
<comment type="similarity">
    <text evidence="1">Belongs to the Skp family.</text>
</comment>
<dbReference type="InterPro" id="IPR005632">
    <property type="entry name" value="Chaperone_Skp"/>
</dbReference>
<keyword evidence="2 4" id="KW-0732">Signal</keyword>
<dbReference type="Pfam" id="PF03938">
    <property type="entry name" value="OmpH"/>
    <property type="match status" value="1"/>
</dbReference>
<evidence type="ECO:0000256" key="2">
    <source>
        <dbReference type="ARBA" id="ARBA00022729"/>
    </source>
</evidence>
<dbReference type="EMBL" id="UGTF01000002">
    <property type="protein sequence ID" value="SUB89925.1"/>
    <property type="molecule type" value="Genomic_DNA"/>
</dbReference>
<dbReference type="GO" id="GO:0051082">
    <property type="term" value="F:unfolded protein binding"/>
    <property type="evidence" value="ECO:0007669"/>
    <property type="project" value="InterPro"/>
</dbReference>
<dbReference type="OrthoDB" id="9788552at2"/>
<evidence type="ECO:0000313" key="5">
    <source>
        <dbReference type="EMBL" id="KGN74189.1"/>
    </source>
</evidence>
<dbReference type="PANTHER" id="PTHR35089">
    <property type="entry name" value="CHAPERONE PROTEIN SKP"/>
    <property type="match status" value="1"/>
</dbReference>
<reference evidence="6 8" key="2">
    <citation type="submission" date="2018-06" db="EMBL/GenBank/DDBJ databases">
        <authorList>
            <consortium name="Pathogen Informatics"/>
            <person name="Doyle S."/>
        </authorList>
    </citation>
    <scope>NUCLEOTIDE SEQUENCE [LARGE SCALE GENOMIC DNA]</scope>
    <source>
        <strain evidence="6 8">NCTC11632</strain>
    </source>
</reference>
<dbReference type="GO" id="GO:0050821">
    <property type="term" value="P:protein stabilization"/>
    <property type="evidence" value="ECO:0007669"/>
    <property type="project" value="TreeGrafter"/>
</dbReference>
<gene>
    <name evidence="5" type="ORF">HQ47_05850</name>
    <name evidence="6" type="ORF">NCTC11632_02056</name>
</gene>
<dbReference type="eggNOG" id="COG2825">
    <property type="taxonomic scope" value="Bacteria"/>
</dbReference>
<dbReference type="AlphaFoldDB" id="A0A0A2ECM3"/>
<evidence type="ECO:0000313" key="7">
    <source>
        <dbReference type="Proteomes" id="UP000030103"/>
    </source>
</evidence>
<proteinExistence type="inferred from homology"/>
<sequence length="170" mass="19334">MKKILLTIAVVLFASWAASAQSYALVDMEYIMKNIPAYQQANKELEKMSKQYQAELDALQKQSEEMYKSYQLNKTKLSAAQKKVQEDAIVAKDKELYELRMKYFGPEGELEKKRNLYMKGVEDAVWKVLKSIATDNGLALIFDRSSSKIVYADPGMDISNSVLSKLGIKK</sequence>
<keyword evidence="3" id="KW-0175">Coiled coil</keyword>
<dbReference type="STRING" id="28115.HQ47_05850"/>
<feature type="coiled-coil region" evidence="3">
    <location>
        <begin position="35"/>
        <end position="69"/>
    </location>
</feature>
<dbReference type="PANTHER" id="PTHR35089:SF1">
    <property type="entry name" value="CHAPERONE PROTEIN SKP"/>
    <property type="match status" value="1"/>
</dbReference>
<dbReference type="SUPFAM" id="SSF111384">
    <property type="entry name" value="OmpH-like"/>
    <property type="match status" value="1"/>
</dbReference>
<organism evidence="5 7">
    <name type="scientific">Porphyromonas macacae</name>
    <dbReference type="NCBI Taxonomy" id="28115"/>
    <lineage>
        <taxon>Bacteria</taxon>
        <taxon>Pseudomonadati</taxon>
        <taxon>Bacteroidota</taxon>
        <taxon>Bacteroidia</taxon>
        <taxon>Bacteroidales</taxon>
        <taxon>Porphyromonadaceae</taxon>
        <taxon>Porphyromonas</taxon>
    </lineage>
</organism>
<reference evidence="5 7" key="1">
    <citation type="submission" date="2014-09" db="EMBL/GenBank/DDBJ databases">
        <title>Draft Genome Sequence of Porphyromonas macacae COT-192_OH2859.</title>
        <authorList>
            <person name="Wallis C."/>
            <person name="Deusch O."/>
            <person name="O'Flynn C."/>
            <person name="Davis I."/>
            <person name="Horsfall A."/>
            <person name="Kirkwood N."/>
            <person name="Harris S."/>
            <person name="Eisen J.A."/>
            <person name="Coil D.A."/>
            <person name="Darling A.E."/>
            <person name="Jospin G."/>
            <person name="Alexiev A."/>
        </authorList>
    </citation>
    <scope>NUCLEOTIDE SEQUENCE [LARGE SCALE GENOMIC DNA]</scope>
    <source>
        <strain evidence="7">COT-192 OH2859</strain>
        <strain evidence="5">COT-192_OH2859</strain>
    </source>
</reference>
<dbReference type="EMBL" id="JRFA01000015">
    <property type="protein sequence ID" value="KGN74189.1"/>
    <property type="molecule type" value="Genomic_DNA"/>
</dbReference>
<evidence type="ECO:0000313" key="6">
    <source>
        <dbReference type="EMBL" id="SUB89925.1"/>
    </source>
</evidence>
<dbReference type="GO" id="GO:0005829">
    <property type="term" value="C:cytosol"/>
    <property type="evidence" value="ECO:0007669"/>
    <property type="project" value="TreeGrafter"/>
</dbReference>
<evidence type="ECO:0000313" key="8">
    <source>
        <dbReference type="Proteomes" id="UP000254156"/>
    </source>
</evidence>
<name>A0A0A2ECM3_9PORP</name>
<feature type="signal peptide" evidence="4">
    <location>
        <begin position="1"/>
        <end position="20"/>
    </location>
</feature>
<dbReference type="RefSeq" id="WP_025003502.1">
    <property type="nucleotide sequence ID" value="NZ_JRFA01000015.1"/>
</dbReference>
<dbReference type="InterPro" id="IPR024930">
    <property type="entry name" value="Skp_dom_sf"/>
</dbReference>
<dbReference type="Proteomes" id="UP000254156">
    <property type="component" value="Unassembled WGS sequence"/>
</dbReference>
<evidence type="ECO:0000256" key="3">
    <source>
        <dbReference type="SAM" id="Coils"/>
    </source>
</evidence>
<dbReference type="Proteomes" id="UP000030103">
    <property type="component" value="Unassembled WGS sequence"/>
</dbReference>
<evidence type="ECO:0000256" key="4">
    <source>
        <dbReference type="SAM" id="SignalP"/>
    </source>
</evidence>
<dbReference type="Gene3D" id="3.30.910.20">
    <property type="entry name" value="Skp domain"/>
    <property type="match status" value="1"/>
</dbReference>
<keyword evidence="7" id="KW-1185">Reference proteome</keyword>
<accession>A0A0A2ECM3</accession>
<evidence type="ECO:0000256" key="1">
    <source>
        <dbReference type="ARBA" id="ARBA00009091"/>
    </source>
</evidence>